<sequence length="114" mass="13338">MPKSNFPKNVFLLVHEKDWIDENGVKLWIRNVWQKRPGALKKPESLLVWGTFKSHLKDNTKKLLTDRNADIAVIPSGLMPLVQPLDVCIIKPFKENLKQQWNMWLLEGEETFSK</sequence>
<dbReference type="GO" id="GO:0003676">
    <property type="term" value="F:nucleic acid binding"/>
    <property type="evidence" value="ECO:0007669"/>
    <property type="project" value="InterPro"/>
</dbReference>
<keyword evidence="3" id="KW-1185">Reference proteome</keyword>
<dbReference type="Proteomes" id="UP001054837">
    <property type="component" value="Unassembled WGS sequence"/>
</dbReference>
<feature type="domain" description="DDE-1" evidence="1">
    <location>
        <begin position="14"/>
        <end position="113"/>
    </location>
</feature>
<organism evidence="2 3">
    <name type="scientific">Caerostris darwini</name>
    <dbReference type="NCBI Taxonomy" id="1538125"/>
    <lineage>
        <taxon>Eukaryota</taxon>
        <taxon>Metazoa</taxon>
        <taxon>Ecdysozoa</taxon>
        <taxon>Arthropoda</taxon>
        <taxon>Chelicerata</taxon>
        <taxon>Arachnida</taxon>
        <taxon>Araneae</taxon>
        <taxon>Araneomorphae</taxon>
        <taxon>Entelegynae</taxon>
        <taxon>Araneoidea</taxon>
        <taxon>Araneidae</taxon>
        <taxon>Caerostris</taxon>
    </lineage>
</organism>
<accession>A0AAV4SGA0</accession>
<dbReference type="Pfam" id="PF03184">
    <property type="entry name" value="DDE_1"/>
    <property type="match status" value="1"/>
</dbReference>
<proteinExistence type="predicted"/>
<dbReference type="InterPro" id="IPR004875">
    <property type="entry name" value="DDE_SF_endonuclease_dom"/>
</dbReference>
<gene>
    <name evidence="2" type="ORF">CDAR_111971</name>
</gene>
<evidence type="ECO:0000313" key="2">
    <source>
        <dbReference type="EMBL" id="GIY32800.1"/>
    </source>
</evidence>
<protein>
    <submittedName>
        <fullName evidence="2">DDE-1 domain-containing protein</fullName>
    </submittedName>
</protein>
<reference evidence="2 3" key="1">
    <citation type="submission" date="2021-06" db="EMBL/GenBank/DDBJ databases">
        <title>Caerostris darwini draft genome.</title>
        <authorList>
            <person name="Kono N."/>
            <person name="Arakawa K."/>
        </authorList>
    </citation>
    <scope>NUCLEOTIDE SEQUENCE [LARGE SCALE GENOMIC DNA]</scope>
</reference>
<name>A0AAV4SGA0_9ARAC</name>
<dbReference type="EMBL" id="BPLQ01007859">
    <property type="protein sequence ID" value="GIY32800.1"/>
    <property type="molecule type" value="Genomic_DNA"/>
</dbReference>
<dbReference type="AlphaFoldDB" id="A0AAV4SGA0"/>
<evidence type="ECO:0000259" key="1">
    <source>
        <dbReference type="Pfam" id="PF03184"/>
    </source>
</evidence>
<comment type="caution">
    <text evidence="2">The sequence shown here is derived from an EMBL/GenBank/DDBJ whole genome shotgun (WGS) entry which is preliminary data.</text>
</comment>
<evidence type="ECO:0000313" key="3">
    <source>
        <dbReference type="Proteomes" id="UP001054837"/>
    </source>
</evidence>